<evidence type="ECO:0000256" key="8">
    <source>
        <dbReference type="ARBA" id="ARBA00023157"/>
    </source>
</evidence>
<dbReference type="Pfam" id="PF19272">
    <property type="entry name" value="ASMase_C"/>
    <property type="match status" value="1"/>
</dbReference>
<evidence type="ECO:0000313" key="15">
    <source>
        <dbReference type="EMBL" id="CAL4087129.1"/>
    </source>
</evidence>
<evidence type="ECO:0000256" key="5">
    <source>
        <dbReference type="ARBA" id="ARBA00022729"/>
    </source>
</evidence>
<dbReference type="GO" id="GO:0005615">
    <property type="term" value="C:extracellular space"/>
    <property type="evidence" value="ECO:0007669"/>
    <property type="project" value="TreeGrafter"/>
</dbReference>
<feature type="non-terminal residue" evidence="15">
    <location>
        <position position="1"/>
    </location>
</feature>
<dbReference type="PROSITE" id="PS50015">
    <property type="entry name" value="SAP_B"/>
    <property type="match status" value="1"/>
</dbReference>
<dbReference type="SUPFAM" id="SSF47862">
    <property type="entry name" value="Saposin"/>
    <property type="match status" value="1"/>
</dbReference>
<dbReference type="GO" id="GO:0061750">
    <property type="term" value="F:acid sphingomyelin phosphodiesterase activity"/>
    <property type="evidence" value="ECO:0007669"/>
    <property type="project" value="TreeGrafter"/>
</dbReference>
<dbReference type="GO" id="GO:0006685">
    <property type="term" value="P:sphingomyelin catabolic process"/>
    <property type="evidence" value="ECO:0007669"/>
    <property type="project" value="InterPro"/>
</dbReference>
<feature type="binding site" evidence="12">
    <location>
        <position position="438"/>
    </location>
    <ligand>
        <name>Zn(2+)</name>
        <dbReference type="ChEBI" id="CHEBI:29105"/>
        <label>1</label>
    </ligand>
</feature>
<feature type="domain" description="Saposin B-type" evidence="14">
    <location>
        <begin position="68"/>
        <end position="150"/>
    </location>
</feature>
<dbReference type="SMART" id="SM00741">
    <property type="entry name" value="SapB"/>
    <property type="match status" value="1"/>
</dbReference>
<dbReference type="InterPro" id="IPR004843">
    <property type="entry name" value="Calcineurin-like_PHP"/>
</dbReference>
<reference evidence="15 16" key="1">
    <citation type="submission" date="2024-05" db="EMBL/GenBank/DDBJ databases">
        <authorList>
            <person name="Wallberg A."/>
        </authorList>
    </citation>
    <scope>NUCLEOTIDE SEQUENCE [LARGE SCALE GENOMIC DNA]</scope>
</reference>
<gene>
    <name evidence="15" type="ORF">MNOR_LOCUS13158</name>
</gene>
<evidence type="ECO:0000256" key="7">
    <source>
        <dbReference type="ARBA" id="ARBA00022833"/>
    </source>
</evidence>
<evidence type="ECO:0000256" key="12">
    <source>
        <dbReference type="PIRSR" id="PIRSR000948-1"/>
    </source>
</evidence>
<evidence type="ECO:0000256" key="13">
    <source>
        <dbReference type="PIRSR" id="PIRSR000948-2"/>
    </source>
</evidence>
<sequence length="601" mass="66520">FYPLCLNVCSFKVKGITEMRQICYFFYGLLLLLATTNNVATSTAAPWFSQPQSDVLNDVLTAIKDKLGSAACIECEAAGAALKGFLASGMSVEAIEDAAIFECMLLDLFPYDVCEGMVRLVGEEVLYVVEHMDYNLTTACGFFGHCPRTGLRPWTVEMPPGKPQPVHPEPDQPANTMTILHVSDLHVDLLYTEGSKANCDHPSCCREEWGMPTEPEDIIAGEWGAYSNCDTPLKTVDNVLQEAAKQQPDIIYVTGDLPPHNVWEQNHEFNLVSSYACLDALREVFPDTPVLLGMGNHESAPVDSFSVPSVESAGFSMSWLYDDLADRWSGWLPEDALHDVRTGGYFSYSPFAGLRVISVNMNFCNTNNWWLLIENEDPTGELQWLTNTLLEAEANGELVHLLGHIPPGCGENNWSHVFTTIIARFESTIRGMFFGHTHHDEFQIVYQPEDGVTPVGVAFVAPSVVPSHNKNPSFRIYTVDGGHDGATWALLDHQTYTMNMTEANMGATPTYSLRYGAKSEYGLTALSPAKMDQLVVDMATDDELFQKYRRHQHTKEEFPPADPCVDNPGCRKSSLCGVVGGDSSDHRPCQRISDIIDAQTT</sequence>
<comment type="caution">
    <text evidence="15">The sequence shown here is derived from an EMBL/GenBank/DDBJ whole genome shotgun (WGS) entry which is preliminary data.</text>
</comment>
<keyword evidence="3" id="KW-0964">Secreted</keyword>
<dbReference type="EMBL" id="CAXKWB010007436">
    <property type="protein sequence ID" value="CAL4087129.1"/>
    <property type="molecule type" value="Genomic_DNA"/>
</dbReference>
<name>A0AAV2QLH1_MEGNR</name>
<evidence type="ECO:0000256" key="1">
    <source>
        <dbReference type="ARBA" id="ARBA00004613"/>
    </source>
</evidence>
<dbReference type="PIRSF" id="PIRSF000948">
    <property type="entry name" value="Sphingomy_PDE"/>
    <property type="match status" value="1"/>
</dbReference>
<evidence type="ECO:0000256" key="3">
    <source>
        <dbReference type="ARBA" id="ARBA00022525"/>
    </source>
</evidence>
<keyword evidence="6" id="KW-0378">Hydrolase</keyword>
<dbReference type="InterPro" id="IPR041805">
    <property type="entry name" value="ASMase/PPN1_MPP"/>
</dbReference>
<feature type="binding site" evidence="12">
    <location>
        <position position="256"/>
    </location>
    <ligand>
        <name>Zn(2+)</name>
        <dbReference type="ChEBI" id="CHEBI:29105"/>
        <label>2</label>
    </ligand>
</feature>
<dbReference type="PANTHER" id="PTHR10340">
    <property type="entry name" value="SPHINGOMYELIN PHOSPHODIESTERASE"/>
    <property type="match status" value="1"/>
</dbReference>
<keyword evidence="10" id="KW-0326">Glycosidase</keyword>
<feature type="disulfide bond" evidence="13">
    <location>
        <begin position="199"/>
        <end position="204"/>
    </location>
</feature>
<dbReference type="AlphaFoldDB" id="A0AAV2QLH1"/>
<feature type="disulfide bond" evidence="13">
    <location>
        <begin position="72"/>
        <end position="146"/>
    </location>
</feature>
<evidence type="ECO:0000256" key="10">
    <source>
        <dbReference type="ARBA" id="ARBA00023295"/>
    </source>
</evidence>
<dbReference type="Proteomes" id="UP001497623">
    <property type="component" value="Unassembled WGS sequence"/>
</dbReference>
<dbReference type="PANTHER" id="PTHR10340:SF34">
    <property type="entry name" value="SPHINGOMYELIN PHOSPHODIESTERASE"/>
    <property type="match status" value="1"/>
</dbReference>
<keyword evidence="5" id="KW-0732">Signal</keyword>
<comment type="cofactor">
    <cofactor evidence="12">
        <name>Zn(2+)</name>
        <dbReference type="ChEBI" id="CHEBI:29105"/>
    </cofactor>
    <text evidence="12">Binds 2 Zn(2+) ions per subunit.</text>
</comment>
<feature type="disulfide bond" evidence="13">
    <location>
        <begin position="564"/>
        <end position="570"/>
    </location>
</feature>
<keyword evidence="4 12" id="KW-0479">Metal-binding</keyword>
<evidence type="ECO:0000256" key="6">
    <source>
        <dbReference type="ARBA" id="ARBA00022801"/>
    </source>
</evidence>
<dbReference type="GO" id="GO:0046513">
    <property type="term" value="P:ceramide biosynthetic process"/>
    <property type="evidence" value="ECO:0007669"/>
    <property type="project" value="TreeGrafter"/>
</dbReference>
<feature type="binding site" evidence="12">
    <location>
        <position position="404"/>
    </location>
    <ligand>
        <name>Zn(2+)</name>
        <dbReference type="ChEBI" id="CHEBI:29105"/>
        <label>2</label>
    </ligand>
</feature>
<feature type="disulfide bond" evidence="13">
    <location>
        <begin position="103"/>
        <end position="114"/>
    </location>
</feature>
<feature type="disulfide bond" evidence="13">
    <location>
        <begin position="75"/>
        <end position="140"/>
    </location>
</feature>
<comment type="catalytic activity">
    <reaction evidence="11">
        <text>a sphingomyelin + H2O = phosphocholine + an N-acylsphing-4-enine + H(+)</text>
        <dbReference type="Rhea" id="RHEA:19253"/>
        <dbReference type="ChEBI" id="CHEBI:15377"/>
        <dbReference type="ChEBI" id="CHEBI:15378"/>
        <dbReference type="ChEBI" id="CHEBI:17636"/>
        <dbReference type="ChEBI" id="CHEBI:52639"/>
        <dbReference type="ChEBI" id="CHEBI:295975"/>
        <dbReference type="EC" id="3.1.4.12"/>
    </reaction>
    <physiologicalReaction direction="left-to-right" evidence="11">
        <dbReference type="Rhea" id="RHEA:19254"/>
    </physiologicalReaction>
</comment>
<evidence type="ECO:0000313" key="16">
    <source>
        <dbReference type="Proteomes" id="UP001497623"/>
    </source>
</evidence>
<proteinExistence type="inferred from homology"/>
<dbReference type="GO" id="GO:0005764">
    <property type="term" value="C:lysosome"/>
    <property type="evidence" value="ECO:0007669"/>
    <property type="project" value="TreeGrafter"/>
</dbReference>
<keyword evidence="9" id="KW-0325">Glycoprotein</keyword>
<evidence type="ECO:0000256" key="2">
    <source>
        <dbReference type="ARBA" id="ARBA00008234"/>
    </source>
</evidence>
<dbReference type="Pfam" id="PF00149">
    <property type="entry name" value="Metallophos"/>
    <property type="match status" value="1"/>
</dbReference>
<keyword evidence="16" id="KW-1185">Reference proteome</keyword>
<keyword evidence="7 12" id="KW-0862">Zinc</keyword>
<dbReference type="GO" id="GO:0016798">
    <property type="term" value="F:hydrolase activity, acting on glycosyl bonds"/>
    <property type="evidence" value="ECO:0007669"/>
    <property type="project" value="UniProtKB-KW"/>
</dbReference>
<accession>A0AAV2QLH1</accession>
<feature type="disulfide bond" evidence="13">
    <location>
        <begin position="205"/>
        <end position="229"/>
    </location>
</feature>
<feature type="binding site" evidence="12">
    <location>
        <position position="256"/>
    </location>
    <ligand>
        <name>Zn(2+)</name>
        <dbReference type="ChEBI" id="CHEBI:29105"/>
        <label>1</label>
    </ligand>
</feature>
<feature type="binding site" evidence="12">
    <location>
        <position position="436"/>
    </location>
    <ligand>
        <name>Zn(2+)</name>
        <dbReference type="ChEBI" id="CHEBI:29105"/>
        <label>2</label>
    </ligand>
</feature>
<comment type="similarity">
    <text evidence="2">Belongs to the acid sphingomyelinase family.</text>
</comment>
<dbReference type="InterPro" id="IPR011001">
    <property type="entry name" value="Saposin-like"/>
</dbReference>
<feature type="binding site" evidence="12">
    <location>
        <position position="296"/>
    </location>
    <ligand>
        <name>Zn(2+)</name>
        <dbReference type="ChEBI" id="CHEBI:29105"/>
        <label>2</label>
    </ligand>
</feature>
<feature type="binding site" evidence="12">
    <location>
        <position position="184"/>
    </location>
    <ligand>
        <name>Zn(2+)</name>
        <dbReference type="ChEBI" id="CHEBI:29105"/>
        <label>1</label>
    </ligand>
</feature>
<dbReference type="GO" id="GO:0046872">
    <property type="term" value="F:metal ion binding"/>
    <property type="evidence" value="ECO:0007669"/>
    <property type="project" value="UniProtKB-KW"/>
</dbReference>
<dbReference type="InterPro" id="IPR011160">
    <property type="entry name" value="Sphingomy_PDE"/>
</dbReference>
<organism evidence="15 16">
    <name type="scientific">Meganyctiphanes norvegica</name>
    <name type="common">Northern krill</name>
    <name type="synonym">Thysanopoda norvegica</name>
    <dbReference type="NCBI Taxonomy" id="48144"/>
    <lineage>
        <taxon>Eukaryota</taxon>
        <taxon>Metazoa</taxon>
        <taxon>Ecdysozoa</taxon>
        <taxon>Arthropoda</taxon>
        <taxon>Crustacea</taxon>
        <taxon>Multicrustacea</taxon>
        <taxon>Malacostraca</taxon>
        <taxon>Eumalacostraca</taxon>
        <taxon>Eucarida</taxon>
        <taxon>Euphausiacea</taxon>
        <taxon>Euphausiidae</taxon>
        <taxon>Meganyctiphanes</taxon>
    </lineage>
</organism>
<dbReference type="CDD" id="cd00842">
    <property type="entry name" value="MPP_ASMase"/>
    <property type="match status" value="1"/>
</dbReference>
<comment type="subcellular location">
    <subcellularLocation>
        <location evidence="1">Secreted</location>
    </subcellularLocation>
</comment>
<dbReference type="SUPFAM" id="SSF56300">
    <property type="entry name" value="Metallo-dependent phosphatases"/>
    <property type="match status" value="1"/>
</dbReference>
<evidence type="ECO:0000256" key="4">
    <source>
        <dbReference type="ARBA" id="ARBA00022723"/>
    </source>
</evidence>
<dbReference type="GO" id="GO:0016020">
    <property type="term" value="C:membrane"/>
    <property type="evidence" value="ECO:0007669"/>
    <property type="project" value="GOC"/>
</dbReference>
<dbReference type="InterPro" id="IPR045473">
    <property type="entry name" value="ASM_C"/>
</dbReference>
<evidence type="ECO:0000256" key="9">
    <source>
        <dbReference type="ARBA" id="ARBA00023180"/>
    </source>
</evidence>
<evidence type="ECO:0000256" key="11">
    <source>
        <dbReference type="ARBA" id="ARBA00047268"/>
    </source>
</evidence>
<dbReference type="InterPro" id="IPR008139">
    <property type="entry name" value="SaposinB_dom"/>
</dbReference>
<dbReference type="InterPro" id="IPR029052">
    <property type="entry name" value="Metallo-depent_PP-like"/>
</dbReference>
<protein>
    <recommendedName>
        <fullName evidence="14">Saposin B-type domain-containing protein</fullName>
    </recommendedName>
</protein>
<keyword evidence="8 13" id="KW-1015">Disulfide bond</keyword>
<feature type="binding site" evidence="12">
    <location>
        <position position="186"/>
    </location>
    <ligand>
        <name>Zn(2+)</name>
        <dbReference type="ChEBI" id="CHEBI:29105"/>
        <label>1</label>
    </ligand>
</feature>
<dbReference type="Gene3D" id="3.60.21.10">
    <property type="match status" value="1"/>
</dbReference>
<evidence type="ECO:0000259" key="14">
    <source>
        <dbReference type="PROSITE" id="PS50015"/>
    </source>
</evidence>